<feature type="region of interest" description="Disordered" evidence="1">
    <location>
        <begin position="126"/>
        <end position="158"/>
    </location>
</feature>
<dbReference type="EMBL" id="UHED01000001">
    <property type="protein sequence ID" value="SUM82550.1"/>
    <property type="molecule type" value="Genomic_DNA"/>
</dbReference>
<dbReference type="CDD" id="cd13440">
    <property type="entry name" value="CamS_repeat_2"/>
    <property type="match status" value="1"/>
</dbReference>
<dbReference type="Proteomes" id="UP000254707">
    <property type="component" value="Unassembled WGS sequence"/>
</dbReference>
<proteinExistence type="predicted"/>
<evidence type="ECO:0000256" key="1">
    <source>
        <dbReference type="SAM" id="MobiDB-lite"/>
    </source>
</evidence>
<gene>
    <name evidence="2" type="ORF">NCTC7688_01065</name>
</gene>
<keyword evidence="2" id="KW-0449">Lipoprotein</keyword>
<name>A0A380HNM4_STASA</name>
<evidence type="ECO:0000313" key="2">
    <source>
        <dbReference type="EMBL" id="SUM82550.1"/>
    </source>
</evidence>
<feature type="compositionally biased region" description="Basic and acidic residues" evidence="1">
    <location>
        <begin position="126"/>
        <end position="140"/>
    </location>
</feature>
<feature type="region of interest" description="Disordered" evidence="1">
    <location>
        <begin position="20"/>
        <end position="47"/>
    </location>
</feature>
<dbReference type="Pfam" id="PF07537">
    <property type="entry name" value="CamS"/>
    <property type="match status" value="1"/>
</dbReference>
<dbReference type="RefSeq" id="WP_075340061.1">
    <property type="nucleotide sequence ID" value="NZ_JALKMH010000004.1"/>
</dbReference>
<protein>
    <submittedName>
        <fullName evidence="2">Lipoprotein</fullName>
    </submittedName>
</protein>
<organism evidence="2 3">
    <name type="scientific">Staphylococcus saprophyticus</name>
    <dbReference type="NCBI Taxonomy" id="29385"/>
    <lineage>
        <taxon>Bacteria</taxon>
        <taxon>Bacillati</taxon>
        <taxon>Bacillota</taxon>
        <taxon>Bacilli</taxon>
        <taxon>Bacillales</taxon>
        <taxon>Staphylococcaceae</taxon>
        <taxon>Staphylococcus</taxon>
    </lineage>
</organism>
<dbReference type="PIRSF" id="PIRSF012509">
    <property type="entry name" value="CamS"/>
    <property type="match status" value="1"/>
</dbReference>
<evidence type="ECO:0000313" key="3">
    <source>
        <dbReference type="Proteomes" id="UP000254707"/>
    </source>
</evidence>
<accession>A0A380HNM4</accession>
<dbReference type="PROSITE" id="PS51257">
    <property type="entry name" value="PROKAR_LIPOPROTEIN"/>
    <property type="match status" value="1"/>
</dbReference>
<dbReference type="CDD" id="cd13441">
    <property type="entry name" value="CamS_repeat_1"/>
    <property type="match status" value="1"/>
</dbReference>
<reference evidence="2 3" key="1">
    <citation type="submission" date="2018-06" db="EMBL/GenBank/DDBJ databases">
        <authorList>
            <consortium name="Pathogen Informatics"/>
            <person name="Doyle S."/>
        </authorList>
    </citation>
    <scope>NUCLEOTIDE SEQUENCE [LARGE SCALE GENOMIC DNA]</scope>
    <source>
        <strain evidence="2 3">NCTC7688</strain>
    </source>
</reference>
<feature type="compositionally biased region" description="Basic and acidic residues" evidence="1">
    <location>
        <begin position="149"/>
        <end position="158"/>
    </location>
</feature>
<dbReference type="AlphaFoldDB" id="A0A380HNM4"/>
<feature type="compositionally biased region" description="Basic and acidic residues" evidence="1">
    <location>
        <begin position="21"/>
        <end position="46"/>
    </location>
</feature>
<dbReference type="InterPro" id="IPR011426">
    <property type="entry name" value="CamS"/>
</dbReference>
<dbReference type="Gene3D" id="3.10.570.10">
    <property type="entry name" value="sex pheromone staph- cam373 precursor domain"/>
    <property type="match status" value="1"/>
</dbReference>
<sequence>MKRTIILFISAILVLTSCGNNDEKSKEQSNEKEQQKESGSVKEIATDKNVQGDNYRTILPFKESQARGLLQDNMANSYNGEDFENGLLDLSKSVFPTDDYLYQDGQYLDKDMINAFLNPKYTKDEVNKMDESDRKEKKANENLGLNPSHKGETDPEKIAEQSPAYLSNILEQDFYASGDTKGKKIKGMTIGLAMNSTYYYQKEKDGETYSKDLDDKEIEKQGKQMAEELLSRIRENKDLKEIPIHFAIYKQSGENSIVPGEFIAGTTVEDGKTRINDWKDINQKTALLPSEEAGELDENLNSDFKQFNDNLQTYFNNFTQAVGTVKFDNKKAKQLSVDLPIDYYGKAETIGITQYVTEQADKYFDGIDEYEIHIKDGNNPKALISKTKDDKEPQVHIYKNNN</sequence>